<feature type="non-terminal residue" evidence="8">
    <location>
        <position position="1"/>
    </location>
</feature>
<evidence type="ECO:0000256" key="4">
    <source>
        <dbReference type="ARBA" id="ARBA00023187"/>
    </source>
</evidence>
<evidence type="ECO:0000256" key="5">
    <source>
        <dbReference type="ARBA" id="ARBA00023242"/>
    </source>
</evidence>
<feature type="compositionally biased region" description="Acidic residues" evidence="6">
    <location>
        <begin position="298"/>
        <end position="310"/>
    </location>
</feature>
<dbReference type="PANTHER" id="PTHR18034">
    <property type="entry name" value="CELL CYCLE CONTROL PROTEIN CWF22-RELATED"/>
    <property type="match status" value="1"/>
</dbReference>
<reference evidence="8 9" key="1">
    <citation type="submission" date="2020-10" db="EMBL/GenBank/DDBJ databases">
        <authorList>
            <person name="Klimov P.B."/>
            <person name="Dyachkov S.M."/>
            <person name="Chetverikov P.E."/>
        </authorList>
    </citation>
    <scope>NUCLEOTIDE SEQUENCE [LARGE SCALE GENOMIC DNA]</scope>
    <source>
        <strain evidence="8">BMOC 18-1129-001#AD2665</strain>
        <tissue evidence="8">Entire mites</tissue>
    </source>
</reference>
<evidence type="ECO:0000313" key="8">
    <source>
        <dbReference type="EMBL" id="KAG9508431.1"/>
    </source>
</evidence>
<accession>A0ABQ7S4T6</accession>
<dbReference type="Gene3D" id="1.25.40.180">
    <property type="match status" value="2"/>
</dbReference>
<feature type="region of interest" description="Disordered" evidence="6">
    <location>
        <begin position="288"/>
        <end position="315"/>
    </location>
</feature>
<dbReference type="InterPro" id="IPR050781">
    <property type="entry name" value="CWC22_splicing_factor"/>
</dbReference>
<dbReference type="PROSITE" id="PS51366">
    <property type="entry name" value="MI"/>
    <property type="match status" value="1"/>
</dbReference>
<gene>
    <name evidence="8" type="primary">ncm</name>
    <name evidence="8" type="ORF">GZH46_03074</name>
</gene>
<keyword evidence="5" id="KW-0539">Nucleus</keyword>
<evidence type="ECO:0000259" key="7">
    <source>
        <dbReference type="PROSITE" id="PS51366"/>
    </source>
</evidence>
<evidence type="ECO:0000256" key="2">
    <source>
        <dbReference type="ARBA" id="ARBA00006856"/>
    </source>
</evidence>
<evidence type="ECO:0000313" key="9">
    <source>
        <dbReference type="Proteomes" id="UP000825002"/>
    </source>
</evidence>
<sequence>MASLFTGAYIPPAKFKRMIRDIANDSTSEEYQRLMWNELRKKINGLINRVNITNITIIVRELFAVNLIRGSGLLVSSLMKAQEISPSFTDRYAAVVCAINSRIASIGLLTINRLIIIYRRAFSNDDKPKCLASVRFIAHLINQEVVHEILGLQIILHLLEKPTPFSIEIAIGFIKECGAKLTDVAPRGINVVFDELRKLSFEAKLDSRSQDMIDVIHMIRRDGFKDHPAIREGLDLIEEKDKITHQVELDIPTRDDYKLELNHYKFDPNYKEIEDKYDDLKKVILGDDSDSDASVSEAESESDDSENEEEPSQKLIDATGAELVGLRRNIYLTIQSSLNSDECAHKLMKMNIKPELYDELCHMMLDCCAQQRTYVKFFGLLAERFCRLKRRDFSPRFEQIFKLCYESMHMFETNKIRNIAKFFAHLITSDSISWNVLSVIDMGMDTTTSLGRVFIKILFEEFVENMTLAKLEEKVRDPELSNCFAGLFPRDDPRKTRFAINFFTTLNLGSLTVDLRSLLDQ</sequence>
<keyword evidence="3" id="KW-0507">mRNA processing</keyword>
<dbReference type="SMART" id="SM00544">
    <property type="entry name" value="MA3"/>
    <property type="match status" value="1"/>
</dbReference>
<evidence type="ECO:0000256" key="1">
    <source>
        <dbReference type="ARBA" id="ARBA00004324"/>
    </source>
</evidence>
<dbReference type="SUPFAM" id="SSF48371">
    <property type="entry name" value="ARM repeat"/>
    <property type="match status" value="1"/>
</dbReference>
<comment type="similarity">
    <text evidence="2">Belongs to the CWC22 family.</text>
</comment>
<dbReference type="Pfam" id="PF02854">
    <property type="entry name" value="MIF4G"/>
    <property type="match status" value="1"/>
</dbReference>
<dbReference type="InterPro" id="IPR003891">
    <property type="entry name" value="Initiation_fac_eIF4g_MI"/>
</dbReference>
<dbReference type="EMBL" id="JAIFTH010001994">
    <property type="protein sequence ID" value="KAG9508431.1"/>
    <property type="molecule type" value="Genomic_DNA"/>
</dbReference>
<dbReference type="Proteomes" id="UP000825002">
    <property type="component" value="Unassembled WGS sequence"/>
</dbReference>
<dbReference type="InterPro" id="IPR016024">
    <property type="entry name" value="ARM-type_fold"/>
</dbReference>
<dbReference type="SMART" id="SM00543">
    <property type="entry name" value="MIF4G"/>
    <property type="match status" value="1"/>
</dbReference>
<name>A0ABQ7S4T6_9ACAR</name>
<dbReference type="PANTHER" id="PTHR18034:SF3">
    <property type="entry name" value="PRE-MRNA-SPLICING FACTOR CWC22 HOMOLOG"/>
    <property type="match status" value="1"/>
</dbReference>
<keyword evidence="9" id="KW-1185">Reference proteome</keyword>
<keyword evidence="4" id="KW-0508">mRNA splicing</keyword>
<proteinExistence type="inferred from homology"/>
<comment type="subcellular location">
    <subcellularLocation>
        <location evidence="1">Nucleus speckle</location>
    </subcellularLocation>
</comment>
<organism evidence="8 9">
    <name type="scientific">Fragariocoptes setiger</name>
    <dbReference type="NCBI Taxonomy" id="1670756"/>
    <lineage>
        <taxon>Eukaryota</taxon>
        <taxon>Metazoa</taxon>
        <taxon>Ecdysozoa</taxon>
        <taxon>Arthropoda</taxon>
        <taxon>Chelicerata</taxon>
        <taxon>Arachnida</taxon>
        <taxon>Acari</taxon>
        <taxon>Acariformes</taxon>
        <taxon>Trombidiformes</taxon>
        <taxon>Prostigmata</taxon>
        <taxon>Eupodina</taxon>
        <taxon>Eriophyoidea</taxon>
        <taxon>Phytoptidae</taxon>
        <taxon>Fragariocoptes</taxon>
    </lineage>
</organism>
<evidence type="ECO:0000256" key="6">
    <source>
        <dbReference type="SAM" id="MobiDB-lite"/>
    </source>
</evidence>
<dbReference type="Pfam" id="PF02847">
    <property type="entry name" value="MA3"/>
    <property type="match status" value="1"/>
</dbReference>
<dbReference type="InterPro" id="IPR003890">
    <property type="entry name" value="MIF4G-like_typ-3"/>
</dbReference>
<comment type="caution">
    <text evidence="8">The sequence shown here is derived from an EMBL/GenBank/DDBJ whole genome shotgun (WGS) entry which is preliminary data.</text>
</comment>
<evidence type="ECO:0000256" key="3">
    <source>
        <dbReference type="ARBA" id="ARBA00022664"/>
    </source>
</evidence>
<protein>
    <submittedName>
        <fullName evidence="8">Pre-mRNA-splicing factor CWC22-like protein</fullName>
    </submittedName>
</protein>
<feature type="domain" description="MI" evidence="7">
    <location>
        <begin position="325"/>
        <end position="442"/>
    </location>
</feature>